<sequence length="81" mass="9216">MADIKTVMLMTDFRFKEEANLCTFKENFHILYRSAGIPRYLDLEGKLSIPATISDALPPAKAENLAIWHAGLKAWQKHNRG</sequence>
<dbReference type="EMBL" id="PQXJ01000273">
    <property type="protein sequence ID" value="TGO54271.1"/>
    <property type="molecule type" value="Genomic_DNA"/>
</dbReference>
<accession>A0A4Z1HYV0</accession>
<protein>
    <submittedName>
        <fullName evidence="1">Uncharacterized protein</fullName>
    </submittedName>
</protein>
<proteinExistence type="predicted"/>
<evidence type="ECO:0000313" key="1">
    <source>
        <dbReference type="EMBL" id="TGO54271.1"/>
    </source>
</evidence>
<dbReference type="Proteomes" id="UP000297452">
    <property type="component" value="Unassembled WGS sequence"/>
</dbReference>
<keyword evidence="2" id="KW-1185">Reference proteome</keyword>
<dbReference type="OrthoDB" id="10314505at2759"/>
<evidence type="ECO:0000313" key="2">
    <source>
        <dbReference type="Proteomes" id="UP000297452"/>
    </source>
</evidence>
<organism evidence="1 2">
    <name type="scientific">Botryotinia narcissicola</name>
    <dbReference type="NCBI Taxonomy" id="278944"/>
    <lineage>
        <taxon>Eukaryota</taxon>
        <taxon>Fungi</taxon>
        <taxon>Dikarya</taxon>
        <taxon>Ascomycota</taxon>
        <taxon>Pezizomycotina</taxon>
        <taxon>Leotiomycetes</taxon>
        <taxon>Helotiales</taxon>
        <taxon>Sclerotiniaceae</taxon>
        <taxon>Botryotinia</taxon>
    </lineage>
</organism>
<dbReference type="AlphaFoldDB" id="A0A4Z1HYV0"/>
<comment type="caution">
    <text evidence="1">The sequence shown here is derived from an EMBL/GenBank/DDBJ whole genome shotgun (WGS) entry which is preliminary data.</text>
</comment>
<name>A0A4Z1HYV0_9HELO</name>
<gene>
    <name evidence="1" type="ORF">BOTNAR_0273g00140</name>
</gene>
<reference evidence="1 2" key="1">
    <citation type="submission" date="2017-12" db="EMBL/GenBank/DDBJ databases">
        <title>Comparative genomics of Botrytis spp.</title>
        <authorList>
            <person name="Valero-Jimenez C.A."/>
            <person name="Tapia P."/>
            <person name="Veloso J."/>
            <person name="Silva-Moreno E."/>
            <person name="Staats M."/>
            <person name="Valdes J.H."/>
            <person name="Van Kan J.A.L."/>
        </authorList>
    </citation>
    <scope>NUCLEOTIDE SEQUENCE [LARGE SCALE GENOMIC DNA]</scope>
    <source>
        <strain evidence="1 2">MUCL2120</strain>
    </source>
</reference>